<gene>
    <name evidence="2" type="ORF">C7443_101121</name>
</gene>
<dbReference type="Proteomes" id="UP000246569">
    <property type="component" value="Unassembled WGS sequence"/>
</dbReference>
<evidence type="ECO:0000256" key="1">
    <source>
        <dbReference type="SAM" id="SignalP"/>
    </source>
</evidence>
<accession>A0A317MZK4</accession>
<keyword evidence="1" id="KW-0732">Signal</keyword>
<protein>
    <submittedName>
        <fullName evidence="2">Exopolysaccharide biosynthesis protein YbjH</fullName>
    </submittedName>
</protein>
<dbReference type="InterPro" id="IPR010344">
    <property type="entry name" value="YbjH"/>
</dbReference>
<proteinExistence type="predicted"/>
<reference evidence="2 3" key="1">
    <citation type="submission" date="2018-05" db="EMBL/GenBank/DDBJ databases">
        <title>Genomic Encyclopedia of Type Strains, Phase IV (KMG-IV): sequencing the most valuable type-strain genomes for metagenomic binning, comparative biology and taxonomic classification.</title>
        <authorList>
            <person name="Goeker M."/>
        </authorList>
    </citation>
    <scope>NUCLEOTIDE SEQUENCE [LARGE SCALE GENOMIC DNA]</scope>
    <source>
        <strain evidence="2 3">DSM 23606</strain>
    </source>
</reference>
<comment type="caution">
    <text evidence="2">The sequence shown here is derived from an EMBL/GenBank/DDBJ whole genome shotgun (WGS) entry which is preliminary data.</text>
</comment>
<sequence>MSTSPRRHRGTAILFCCLYMPLMAAWAEPSLTGQSGLISMPDARIEPDGELRVGYAWDDPYRTFWGSVTLLPSLEVSGRYTRISHVQGFANNSKYGDYKDKAFDAKWMAFEETDWLPQVAIGTQDFLGTQLFGANYIAFSKRVSAFDLTLGYGTDRLSGVFGGARFKPDWLGGAALLVERNTIDYAADPFAAESGAAERKGGWAYGLEYRDRLWGAQLSTTDGQWQANLFLSLPLMAPEFVPKINEPAPYKPTGPQVPVDVWLADASYQRELVDALLKQGFRNVRLALDGTTLRASISNGRITRVGRAVGRAARTIVLGGPKGLERIEITYLAADMPLLSYQFQDIRGLELYFAGKLPLRTLRNSVAVYNSDPDYFAFVVREDLLDFDDKPDPAIEGEITEESKVLALRTENTPGSSLTWSPVQLDTFFNDPSGALRYDVYTRVSASRQLGDGLYASGSARASIYENISGVTQPSNSLLPHVRSDVAEYKSGQRVRVDRLLLNQFYKPAKEWYARGSAGYYEEMFAGAGGQLLYWPEERNWAFDIAVDALRQRDPYSAFGFRDYNTLTGIASLHYRLPELGVTATLRAGRFLAKDDGVRFELSRRFDSGVEIGIWYTMTNGDDITSPGSPSNPYYDKGFFVTIPMSSLLTRDTRSTAGMALSPWSRDVGQMVVSPSDLYRLVEFNRPNSMKIDPMTGFGR</sequence>
<dbReference type="EMBL" id="QGTJ01000001">
    <property type="protein sequence ID" value="PWV65637.1"/>
    <property type="molecule type" value="Genomic_DNA"/>
</dbReference>
<evidence type="ECO:0000313" key="2">
    <source>
        <dbReference type="EMBL" id="PWV65637.1"/>
    </source>
</evidence>
<name>A0A317MZK4_9GAMM</name>
<organism evidence="2 3">
    <name type="scientific">Plasticicumulans acidivorans</name>
    <dbReference type="NCBI Taxonomy" id="886464"/>
    <lineage>
        <taxon>Bacteria</taxon>
        <taxon>Pseudomonadati</taxon>
        <taxon>Pseudomonadota</taxon>
        <taxon>Gammaproteobacteria</taxon>
        <taxon>Candidatus Competibacteraceae</taxon>
        <taxon>Plasticicumulans</taxon>
    </lineage>
</organism>
<feature type="chain" id="PRO_5016355113" evidence="1">
    <location>
        <begin position="28"/>
        <end position="700"/>
    </location>
</feature>
<dbReference type="AlphaFoldDB" id="A0A317MZK4"/>
<evidence type="ECO:0000313" key="3">
    <source>
        <dbReference type="Proteomes" id="UP000246569"/>
    </source>
</evidence>
<dbReference type="Pfam" id="PF06082">
    <property type="entry name" value="YjbH"/>
    <property type="match status" value="2"/>
</dbReference>
<dbReference type="RefSeq" id="WP_170123427.1">
    <property type="nucleotide sequence ID" value="NZ_QGTJ01000001.1"/>
</dbReference>
<keyword evidence="3" id="KW-1185">Reference proteome</keyword>
<feature type="signal peptide" evidence="1">
    <location>
        <begin position="1"/>
        <end position="27"/>
    </location>
</feature>